<feature type="signal peptide" evidence="1">
    <location>
        <begin position="1"/>
        <end position="19"/>
    </location>
</feature>
<dbReference type="SUPFAM" id="SSF48452">
    <property type="entry name" value="TPR-like"/>
    <property type="match status" value="1"/>
</dbReference>
<proteinExistence type="predicted"/>
<feature type="chain" id="PRO_5014980946" description="Tetratricopeptide repeat protein" evidence="1">
    <location>
        <begin position="20"/>
        <end position="146"/>
    </location>
</feature>
<dbReference type="RefSeq" id="WP_100742296.1">
    <property type="nucleotide sequence ID" value="NZ_NPDW01000001.1"/>
</dbReference>
<gene>
    <name evidence="2" type="ORF">CH364_03925</name>
</gene>
<sequence length="146" mass="16064">MKKAILTILVLTLTASISAGESSFMNEDLDSLISQYDKETLTAISNELVKLASEEEGMGEFDLASGHYSRAIKIREAIGMSEHKSFASIQYLASQAHSKAGNFCEASTHAKKASEAFRHHGITKFEHKANVEYKEYARACAVVAFR</sequence>
<comment type="caution">
    <text evidence="2">The sequence shown here is derived from an EMBL/GenBank/DDBJ whole genome shotgun (WGS) entry which is preliminary data.</text>
</comment>
<reference evidence="2 3" key="1">
    <citation type="submission" date="2017-07" db="EMBL/GenBank/DDBJ databases">
        <title>Leptospira spp. isolated from tropical soils.</title>
        <authorList>
            <person name="Thibeaux R."/>
            <person name="Iraola G."/>
            <person name="Ferres I."/>
            <person name="Bierque E."/>
            <person name="Girault D."/>
            <person name="Soupe-Gilbert M.-E."/>
            <person name="Picardeau M."/>
            <person name="Goarant C."/>
        </authorList>
    </citation>
    <scope>NUCLEOTIDE SEQUENCE [LARGE SCALE GENOMIC DNA]</scope>
    <source>
        <strain evidence="2 3">FH2-B-A1</strain>
    </source>
</reference>
<evidence type="ECO:0008006" key="4">
    <source>
        <dbReference type="Google" id="ProtNLM"/>
    </source>
</evidence>
<protein>
    <recommendedName>
        <fullName evidence="4">Tetratricopeptide repeat protein</fullName>
    </recommendedName>
</protein>
<dbReference type="AlphaFoldDB" id="A0A2N0AMD7"/>
<organism evidence="2 3">
    <name type="scientific">Leptospira harrisiae</name>
    <dbReference type="NCBI Taxonomy" id="2023189"/>
    <lineage>
        <taxon>Bacteria</taxon>
        <taxon>Pseudomonadati</taxon>
        <taxon>Spirochaetota</taxon>
        <taxon>Spirochaetia</taxon>
        <taxon>Leptospirales</taxon>
        <taxon>Leptospiraceae</taxon>
        <taxon>Leptospira</taxon>
    </lineage>
</organism>
<name>A0A2N0AMD7_9LEPT</name>
<accession>A0A2N0AMD7</accession>
<keyword evidence="1" id="KW-0732">Signal</keyword>
<dbReference type="Proteomes" id="UP000232145">
    <property type="component" value="Unassembled WGS sequence"/>
</dbReference>
<dbReference type="InterPro" id="IPR011990">
    <property type="entry name" value="TPR-like_helical_dom_sf"/>
</dbReference>
<evidence type="ECO:0000313" key="2">
    <source>
        <dbReference type="EMBL" id="PJZ85395.1"/>
    </source>
</evidence>
<dbReference type="EMBL" id="NPDX01000001">
    <property type="protein sequence ID" value="PJZ85395.1"/>
    <property type="molecule type" value="Genomic_DNA"/>
</dbReference>
<evidence type="ECO:0000256" key="1">
    <source>
        <dbReference type="SAM" id="SignalP"/>
    </source>
</evidence>
<dbReference type="Gene3D" id="1.25.40.10">
    <property type="entry name" value="Tetratricopeptide repeat domain"/>
    <property type="match status" value="1"/>
</dbReference>
<dbReference type="OrthoDB" id="328069at2"/>
<evidence type="ECO:0000313" key="3">
    <source>
        <dbReference type="Proteomes" id="UP000232145"/>
    </source>
</evidence>
<keyword evidence="3" id="KW-1185">Reference proteome</keyword>